<dbReference type="PANTHER" id="PTHR10858">
    <property type="entry name" value="DEOXYRIBONUCLEASE II"/>
    <property type="match status" value="1"/>
</dbReference>
<comment type="similarity">
    <text evidence="1">Belongs to the DNase II family.</text>
</comment>
<dbReference type="Proteomes" id="UP001156706">
    <property type="component" value="Unassembled WGS sequence"/>
</dbReference>
<keyword evidence="2" id="KW-0378">Hydrolase</keyword>
<evidence type="ECO:0000256" key="1">
    <source>
        <dbReference type="ARBA" id="ARBA00007527"/>
    </source>
</evidence>
<keyword evidence="5" id="KW-1185">Reference proteome</keyword>
<evidence type="ECO:0000256" key="2">
    <source>
        <dbReference type="ARBA" id="ARBA00022801"/>
    </source>
</evidence>
<dbReference type="EMBL" id="BSOG01000001">
    <property type="protein sequence ID" value="GLR11819.1"/>
    <property type="molecule type" value="Genomic_DNA"/>
</dbReference>
<gene>
    <name evidence="4" type="ORF">GCM10007907_06090</name>
</gene>
<feature type="chain" id="PRO_5045709963" evidence="3">
    <location>
        <begin position="41"/>
        <end position="432"/>
    </location>
</feature>
<sequence>MGNMRSVGNSGRHAGSVRAGCRAHRLALMTLAVSAMLAHAGPGPILAAGQPVDWWFAFKFNAQTFPGCGQAAAANTCAFGGTLQAPSSGYSQQYVYASSANAELKQGSNCLGTTPTDPVGATFGQVYQGSSYYVVWNDQFYSAPDVAHCGKSCSAPWGHSKGLLAWDDTGNGLVMQVSTPSWPAAASQARPRSGDGNTLGCIASTDNIMVSQHFFALRLNRADVRTVLLAMQTASVVTDPTNPQIVHNGGPQEIQDLVSQLGTKSQARIVTSAPLSTGVRIIAKPARLQVPPWQLVSTELQSAALKVASWWEADKPSQVIPSTDGSKPPACWDSSLAQPGPVVNVLAGQWGGTPFSLTGGLGKNHNHAKLGISTSGDRPYAIFGDMNQEGTLAGKCGASQNGRGGMFFVVEDAALNRSLGELIGGAVSPPAN</sequence>
<reference evidence="5" key="1">
    <citation type="journal article" date="2019" name="Int. J. Syst. Evol. Microbiol.">
        <title>The Global Catalogue of Microorganisms (GCM) 10K type strain sequencing project: providing services to taxonomists for standard genome sequencing and annotation.</title>
        <authorList>
            <consortium name="The Broad Institute Genomics Platform"/>
            <consortium name="The Broad Institute Genome Sequencing Center for Infectious Disease"/>
            <person name="Wu L."/>
            <person name="Ma J."/>
        </authorList>
    </citation>
    <scope>NUCLEOTIDE SEQUENCE [LARGE SCALE GENOMIC DNA]</scope>
    <source>
        <strain evidence="5">NBRC 110044</strain>
    </source>
</reference>
<evidence type="ECO:0000313" key="5">
    <source>
        <dbReference type="Proteomes" id="UP001156706"/>
    </source>
</evidence>
<feature type="signal peptide" evidence="3">
    <location>
        <begin position="1"/>
        <end position="40"/>
    </location>
</feature>
<protein>
    <submittedName>
        <fullName evidence="4">Uncharacterized protein</fullName>
    </submittedName>
</protein>
<dbReference type="Pfam" id="PF03265">
    <property type="entry name" value="DNase_II"/>
    <property type="match status" value="1"/>
</dbReference>
<accession>A0ABQ5YFW4</accession>
<name>A0ABQ5YFW4_9NEIS</name>
<dbReference type="InterPro" id="IPR004947">
    <property type="entry name" value="DNase_II"/>
</dbReference>
<comment type="caution">
    <text evidence="4">The sequence shown here is derived from an EMBL/GenBank/DDBJ whole genome shotgun (WGS) entry which is preliminary data.</text>
</comment>
<keyword evidence="3" id="KW-0732">Signal</keyword>
<proteinExistence type="inferred from homology"/>
<organism evidence="4 5">
    <name type="scientific">Chitinimonas prasina</name>
    <dbReference type="NCBI Taxonomy" id="1434937"/>
    <lineage>
        <taxon>Bacteria</taxon>
        <taxon>Pseudomonadati</taxon>
        <taxon>Pseudomonadota</taxon>
        <taxon>Betaproteobacteria</taxon>
        <taxon>Neisseriales</taxon>
        <taxon>Chitinibacteraceae</taxon>
        <taxon>Chitinimonas</taxon>
    </lineage>
</organism>
<dbReference type="PANTHER" id="PTHR10858:SF23">
    <property type="entry name" value="DEOXYRIBONUCLEASE II"/>
    <property type="match status" value="1"/>
</dbReference>
<evidence type="ECO:0000256" key="3">
    <source>
        <dbReference type="SAM" id="SignalP"/>
    </source>
</evidence>
<evidence type="ECO:0000313" key="4">
    <source>
        <dbReference type="EMBL" id="GLR11819.1"/>
    </source>
</evidence>